<dbReference type="EMBL" id="BKCJ010425465">
    <property type="protein sequence ID" value="GFA44614.1"/>
    <property type="molecule type" value="Genomic_DNA"/>
</dbReference>
<evidence type="ECO:0000259" key="2">
    <source>
        <dbReference type="Pfam" id="PF00085"/>
    </source>
</evidence>
<accession>A0A699JL49</accession>
<name>A0A699JL49_TANCI</name>
<dbReference type="InterPro" id="IPR013766">
    <property type="entry name" value="Thioredoxin_domain"/>
</dbReference>
<dbReference type="SUPFAM" id="SSF52833">
    <property type="entry name" value="Thioredoxin-like"/>
    <property type="match status" value="1"/>
</dbReference>
<evidence type="ECO:0000313" key="3">
    <source>
        <dbReference type="EMBL" id="GFA44614.1"/>
    </source>
</evidence>
<dbReference type="Gene3D" id="3.40.30.10">
    <property type="entry name" value="Glutaredoxin"/>
    <property type="match status" value="1"/>
</dbReference>
<feature type="non-terminal residue" evidence="3">
    <location>
        <position position="1"/>
    </location>
</feature>
<comment type="caution">
    <text evidence="3">The sequence shown here is derived from an EMBL/GenBank/DDBJ whole genome shotgun (WGS) entry which is preliminary data.</text>
</comment>
<evidence type="ECO:0000256" key="1">
    <source>
        <dbReference type="SAM" id="MobiDB-lite"/>
    </source>
</evidence>
<dbReference type="AlphaFoldDB" id="A0A699JL49"/>
<proteinExistence type="predicted"/>
<gene>
    <name evidence="3" type="ORF">Tci_616586</name>
</gene>
<feature type="domain" description="Thioredoxin" evidence="2">
    <location>
        <begin position="1"/>
        <end position="34"/>
    </location>
</feature>
<dbReference type="GO" id="GO:0016853">
    <property type="term" value="F:isomerase activity"/>
    <property type="evidence" value="ECO:0007669"/>
    <property type="project" value="UniProtKB-KW"/>
</dbReference>
<keyword evidence="3" id="KW-0413">Isomerase</keyword>
<sequence length="136" mass="15245">CGHCKKLAPEWKKASKNFQRKVKLGHVNCDDEKITHACNMPMKCLGSGGKFVIVNLHLKLCQLLKGLRPLPLEDEWVRLMHEVFGGYSTVKDAMGEIASRYRERCLQEADSGLEPTSLFPSRGNLPTERPSMSGFA</sequence>
<dbReference type="InterPro" id="IPR036249">
    <property type="entry name" value="Thioredoxin-like_sf"/>
</dbReference>
<organism evidence="3">
    <name type="scientific">Tanacetum cinerariifolium</name>
    <name type="common">Dalmatian daisy</name>
    <name type="synonym">Chrysanthemum cinerariifolium</name>
    <dbReference type="NCBI Taxonomy" id="118510"/>
    <lineage>
        <taxon>Eukaryota</taxon>
        <taxon>Viridiplantae</taxon>
        <taxon>Streptophyta</taxon>
        <taxon>Embryophyta</taxon>
        <taxon>Tracheophyta</taxon>
        <taxon>Spermatophyta</taxon>
        <taxon>Magnoliopsida</taxon>
        <taxon>eudicotyledons</taxon>
        <taxon>Gunneridae</taxon>
        <taxon>Pentapetalae</taxon>
        <taxon>asterids</taxon>
        <taxon>campanulids</taxon>
        <taxon>Asterales</taxon>
        <taxon>Asteraceae</taxon>
        <taxon>Asteroideae</taxon>
        <taxon>Anthemideae</taxon>
        <taxon>Anthemidinae</taxon>
        <taxon>Tanacetum</taxon>
    </lineage>
</organism>
<protein>
    <submittedName>
        <fullName evidence="3">Protein disulfide isomerase-like 2-3</fullName>
    </submittedName>
</protein>
<feature type="region of interest" description="Disordered" evidence="1">
    <location>
        <begin position="113"/>
        <end position="136"/>
    </location>
</feature>
<dbReference type="Pfam" id="PF00085">
    <property type="entry name" value="Thioredoxin"/>
    <property type="match status" value="1"/>
</dbReference>
<reference evidence="3" key="1">
    <citation type="journal article" date="2019" name="Sci. Rep.">
        <title>Draft genome of Tanacetum cinerariifolium, the natural source of mosquito coil.</title>
        <authorList>
            <person name="Yamashiro T."/>
            <person name="Shiraishi A."/>
            <person name="Satake H."/>
            <person name="Nakayama K."/>
        </authorList>
    </citation>
    <scope>NUCLEOTIDE SEQUENCE</scope>
</reference>